<keyword evidence="1" id="KW-0732">Signal</keyword>
<keyword evidence="3" id="KW-1185">Reference proteome</keyword>
<gene>
    <name evidence="2" type="ORF">EQG49_10815</name>
</gene>
<feature type="signal peptide" evidence="1">
    <location>
        <begin position="1"/>
        <end position="21"/>
    </location>
</feature>
<dbReference type="OrthoDB" id="2143461at2"/>
<sequence>MKKFVLLLTTACLAFILVACGQKTYAGIQIDNDKYSQLTQSKKNINTLLDTLSKYDYRNSASANAVYRAADKVMSTNARGLDTADKEKLDVVLDNSPHGIKGIIKDATKKQYNVDGSVASQFHNNFQVIIDTTAKAVTHSEVQADKVSSQLNQELNVEKRLYKLGSQNE</sequence>
<evidence type="ECO:0000256" key="1">
    <source>
        <dbReference type="SAM" id="SignalP"/>
    </source>
</evidence>
<dbReference type="RefSeq" id="WP_133363975.1">
    <property type="nucleotide sequence ID" value="NZ_CP037940.1"/>
</dbReference>
<evidence type="ECO:0008006" key="4">
    <source>
        <dbReference type="Google" id="ProtNLM"/>
    </source>
</evidence>
<organism evidence="2 3">
    <name type="scientific">Periweissella cryptocerci</name>
    <dbReference type="NCBI Taxonomy" id="2506420"/>
    <lineage>
        <taxon>Bacteria</taxon>
        <taxon>Bacillati</taxon>
        <taxon>Bacillota</taxon>
        <taxon>Bacilli</taxon>
        <taxon>Lactobacillales</taxon>
        <taxon>Lactobacillaceae</taxon>
        <taxon>Periweissella</taxon>
    </lineage>
</organism>
<reference evidence="3" key="1">
    <citation type="submission" date="2019-03" db="EMBL/GenBank/DDBJ databases">
        <title>Weissella sp. 26KH-42 Genome sequencing.</title>
        <authorList>
            <person name="Heo J."/>
            <person name="Kim S.-J."/>
            <person name="Kim J.-S."/>
            <person name="Hong S.-B."/>
            <person name="Kwon S.-W."/>
        </authorList>
    </citation>
    <scope>NUCLEOTIDE SEQUENCE [LARGE SCALE GENOMIC DNA]</scope>
    <source>
        <strain evidence="3">26KH-42</strain>
    </source>
</reference>
<evidence type="ECO:0000313" key="3">
    <source>
        <dbReference type="Proteomes" id="UP000292886"/>
    </source>
</evidence>
<dbReference type="AlphaFoldDB" id="A0A4P6YVR8"/>
<evidence type="ECO:0000313" key="2">
    <source>
        <dbReference type="EMBL" id="QBO36898.1"/>
    </source>
</evidence>
<proteinExistence type="predicted"/>
<dbReference type="KEGG" id="wei:EQG49_10815"/>
<name>A0A4P6YVR8_9LACO</name>
<dbReference type="PROSITE" id="PS51257">
    <property type="entry name" value="PROKAR_LIPOPROTEIN"/>
    <property type="match status" value="1"/>
</dbReference>
<accession>A0A4P6YVR8</accession>
<dbReference type="EMBL" id="CP037940">
    <property type="protein sequence ID" value="QBO36898.1"/>
    <property type="molecule type" value="Genomic_DNA"/>
</dbReference>
<dbReference type="Proteomes" id="UP000292886">
    <property type="component" value="Chromosome"/>
</dbReference>
<protein>
    <recommendedName>
        <fullName evidence="4">Lipoprotein</fullName>
    </recommendedName>
</protein>
<feature type="chain" id="PRO_5020252968" description="Lipoprotein" evidence="1">
    <location>
        <begin position="22"/>
        <end position="169"/>
    </location>
</feature>